<dbReference type="PANTHER" id="PTHR10884:SF14">
    <property type="entry name" value="NADH DEHYDROGENASE [UBIQUINONE] IRON-SULFUR PROTEIN 3, MITOCHONDRIAL"/>
    <property type="match status" value="1"/>
</dbReference>
<dbReference type="InterPro" id="IPR037232">
    <property type="entry name" value="NADH_quin_OxRdtase_su_C/D-like"/>
</dbReference>
<keyword evidence="3" id="KW-1278">Translocase</keyword>
<gene>
    <name evidence="6" type="ORF">CQA76_05565</name>
</gene>
<dbReference type="GO" id="GO:0016651">
    <property type="term" value="F:oxidoreductase activity, acting on NAD(P)H"/>
    <property type="evidence" value="ECO:0007669"/>
    <property type="project" value="InterPro"/>
</dbReference>
<evidence type="ECO:0000256" key="2">
    <source>
        <dbReference type="ARBA" id="ARBA00022448"/>
    </source>
</evidence>
<sequence length="263" mass="31228">MRKYTNKKDVQLKNYYTDRFYHAPHTAKKEVIESSFKQDYEILKTQVKILNSFVELDFWVIQINKDDNIKTLQALKDLGYISFTEASAIDFVASKNGFEVFYQLLNIDKKLRVRVKTFVGVKERLQSVTSVFKGANWSEREIYDMYGVFIINHPNLKRILMPDDWYGHPLLKTYPLKGDEFAQWYEIDRIFGKEYREVVGPEQRDPGFVDDKDTLNFSRIYHETTKGANPKEISFKQEYQEEEGVAFVKKVKRDQAKILEKRR</sequence>
<comment type="caution">
    <text evidence="6">The sequence shown here is derived from an EMBL/GenBank/DDBJ whole genome shotgun (WGS) entry which is preliminary data.</text>
</comment>
<keyword evidence="7" id="KW-1185">Reference proteome</keyword>
<dbReference type="PANTHER" id="PTHR10884">
    <property type="entry name" value="NADH DEHYDROGENASE UBIQUINONE IRON-SULFUR PROTEIN 3"/>
    <property type="match status" value="1"/>
</dbReference>
<feature type="domain" description="NADH:ubiquinone oxidoreductase 30kDa subunit" evidence="5">
    <location>
        <begin position="61"/>
        <end position="179"/>
    </location>
</feature>
<comment type="catalytic activity">
    <reaction evidence="4">
        <text>a quinone + NADH + 5 H(+)(in) = a quinol + NAD(+) + 4 H(+)(out)</text>
        <dbReference type="Rhea" id="RHEA:57888"/>
        <dbReference type="ChEBI" id="CHEBI:15378"/>
        <dbReference type="ChEBI" id="CHEBI:24646"/>
        <dbReference type="ChEBI" id="CHEBI:57540"/>
        <dbReference type="ChEBI" id="CHEBI:57945"/>
        <dbReference type="ChEBI" id="CHEBI:132124"/>
    </reaction>
</comment>
<dbReference type="Pfam" id="PF00329">
    <property type="entry name" value="Complex1_30kDa"/>
    <property type="match status" value="1"/>
</dbReference>
<dbReference type="Gene3D" id="3.30.460.80">
    <property type="entry name" value="NADH:ubiquinone oxidoreductase, 30kDa subunit"/>
    <property type="match status" value="1"/>
</dbReference>
<dbReference type="Proteomes" id="UP000310353">
    <property type="component" value="Unassembled WGS sequence"/>
</dbReference>
<proteinExistence type="inferred from homology"/>
<dbReference type="AlphaFoldDB" id="A0A4U7BIZ3"/>
<protein>
    <recommendedName>
        <fullName evidence="4">NADH-quinone oxidoreductase</fullName>
        <ecNumber evidence="4">7.1.1.-</ecNumber>
    </recommendedName>
</protein>
<dbReference type="NCBIfam" id="NF006304">
    <property type="entry name" value="PRK08491.1"/>
    <property type="match status" value="1"/>
</dbReference>
<keyword evidence="3" id="KW-0520">NAD</keyword>
<evidence type="ECO:0000313" key="7">
    <source>
        <dbReference type="Proteomes" id="UP000310353"/>
    </source>
</evidence>
<evidence type="ECO:0000256" key="4">
    <source>
        <dbReference type="RuleBase" id="RU003582"/>
    </source>
</evidence>
<comment type="similarity">
    <text evidence="1 3">Belongs to the complex I 30 kDa subunit family.</text>
</comment>
<dbReference type="InterPro" id="IPR001268">
    <property type="entry name" value="NADH_UbQ_OxRdtase_30kDa_su"/>
</dbReference>
<organism evidence="6 7">
    <name type="scientific">Campylobacter aviculae</name>
    <dbReference type="NCBI Taxonomy" id="2510190"/>
    <lineage>
        <taxon>Bacteria</taxon>
        <taxon>Pseudomonadati</taxon>
        <taxon>Campylobacterota</taxon>
        <taxon>Epsilonproteobacteria</taxon>
        <taxon>Campylobacterales</taxon>
        <taxon>Campylobacteraceae</taxon>
        <taxon>Campylobacter</taxon>
    </lineage>
</organism>
<dbReference type="EC" id="7.1.1.-" evidence="4"/>
<dbReference type="OrthoDB" id="9803286at2"/>
<comment type="function">
    <text evidence="4">NDH-1 shuttles electrons from NADH, via FMN and iron-sulfur (Fe-S) centers, to quinones in the respiratory chain.</text>
</comment>
<accession>A0A4U7BIZ3</accession>
<dbReference type="SUPFAM" id="SSF143243">
    <property type="entry name" value="Nqo5-like"/>
    <property type="match status" value="1"/>
</dbReference>
<evidence type="ECO:0000313" key="6">
    <source>
        <dbReference type="EMBL" id="TKX31918.1"/>
    </source>
</evidence>
<evidence type="ECO:0000259" key="5">
    <source>
        <dbReference type="Pfam" id="PF00329"/>
    </source>
</evidence>
<dbReference type="GO" id="GO:0008137">
    <property type="term" value="F:NADH dehydrogenase (ubiquinone) activity"/>
    <property type="evidence" value="ECO:0007669"/>
    <property type="project" value="InterPro"/>
</dbReference>
<name>A0A4U7BIZ3_9BACT</name>
<dbReference type="InterPro" id="IPR020396">
    <property type="entry name" value="NADH_UbQ_OxRdtase_CS"/>
</dbReference>
<evidence type="ECO:0000256" key="3">
    <source>
        <dbReference type="RuleBase" id="RU003456"/>
    </source>
</evidence>
<dbReference type="RefSeq" id="WP_137622443.1">
    <property type="nucleotide sequence ID" value="NZ_NXMA01000008.1"/>
</dbReference>
<reference evidence="6 7" key="1">
    <citation type="submission" date="2018-05" db="EMBL/GenBank/DDBJ databases">
        <title>Novel Campyloabacter and Helicobacter Species and Strains.</title>
        <authorList>
            <person name="Mannion A.J."/>
            <person name="Shen Z."/>
            <person name="Fox J.G."/>
        </authorList>
    </citation>
    <scope>NUCLEOTIDE SEQUENCE [LARGE SCALE GENOMIC DNA]</scope>
    <source>
        <strain evidence="7">MIT17-670</strain>
    </source>
</reference>
<dbReference type="InterPro" id="IPR010218">
    <property type="entry name" value="NADH_DH_suC"/>
</dbReference>
<dbReference type="EMBL" id="NXMA01000008">
    <property type="protein sequence ID" value="TKX31918.1"/>
    <property type="molecule type" value="Genomic_DNA"/>
</dbReference>
<keyword evidence="2 3" id="KW-0813">Transport</keyword>
<dbReference type="PROSITE" id="PS00542">
    <property type="entry name" value="COMPLEX1_30K"/>
    <property type="match status" value="1"/>
</dbReference>
<dbReference type="NCBIfam" id="TIGR01961">
    <property type="entry name" value="NuoC_fam"/>
    <property type="match status" value="1"/>
</dbReference>
<dbReference type="GO" id="GO:0048038">
    <property type="term" value="F:quinone binding"/>
    <property type="evidence" value="ECO:0007669"/>
    <property type="project" value="UniProtKB-KW"/>
</dbReference>
<evidence type="ECO:0000256" key="1">
    <source>
        <dbReference type="ARBA" id="ARBA00007569"/>
    </source>
</evidence>
<keyword evidence="4" id="KW-0874">Quinone</keyword>